<proteinExistence type="predicted"/>
<evidence type="ECO:0000313" key="2">
    <source>
        <dbReference type="Proteomes" id="UP001143192"/>
    </source>
</evidence>
<protein>
    <submittedName>
        <fullName evidence="1">Uncharacterized protein</fullName>
    </submittedName>
</protein>
<accession>A0A9X2NQY1</accession>
<comment type="caution">
    <text evidence="1">The sequence shown here is derived from an EMBL/GenBank/DDBJ whole genome shotgun (WGS) entry which is preliminary data.</text>
</comment>
<name>A0A9X2NQY1_9BACE</name>
<gene>
    <name evidence="1" type="ORF">M1B79_02275</name>
</gene>
<dbReference type="Proteomes" id="UP001143192">
    <property type="component" value="Unassembled WGS sequence"/>
</dbReference>
<reference evidence="1" key="1">
    <citation type="journal article" date="2022" name="Arch. Microbiol.">
        <title>Bacteroides muris sp. nov. isolated from the cecum of wild-derived house mice.</title>
        <authorList>
            <person name="Fokt H."/>
            <person name="Unni R."/>
            <person name="Repnik U."/>
            <person name="Schmitz R.A."/>
            <person name="Bramkamp M."/>
            <person name="Baines J.F."/>
            <person name="Unterweger D."/>
        </authorList>
    </citation>
    <scope>NUCLEOTIDE SEQUENCE</scope>
    <source>
        <strain evidence="1">KH365_2</strain>
    </source>
</reference>
<dbReference type="AlphaFoldDB" id="A0A9X2NQY1"/>
<reference evidence="1" key="2">
    <citation type="submission" date="2022-04" db="EMBL/GenBank/DDBJ databases">
        <authorList>
            <person name="Fokt H."/>
            <person name="Baines J."/>
        </authorList>
    </citation>
    <scope>NUCLEOTIDE SEQUENCE</scope>
    <source>
        <strain evidence="1">KH365_2</strain>
    </source>
</reference>
<evidence type="ECO:0000313" key="1">
    <source>
        <dbReference type="EMBL" id="MCR6503529.1"/>
    </source>
</evidence>
<sequence length="317" mass="36296">MKEWLPSDSLNVEIGSPTLIKKAGDLLFVNYSFTDGCNIDAVDIANDSILYSFATKGQGADEFLQIASMDVYRLDDKWFLSLFDNMKREYMVYSVDSLNHYKGKCPPIKRMKLPAISRYLEIYKLQDFYIATGRTAHKYTILGSDSLQRINVCTDYQRGNEVDKDSMTVSKANYGRQYPSATGDKMLSVVYMSGTLAQYQTVADSVRKVWEYTSSGFEYTKENNSIYQQSPMGYMAAGFMGDSVVGLYFGEKKGSAFNYGREFHLLNQEGLLLERYRIFSNLYNFCIDSENNLIYGIAYNPDPKILIYDMNIVERKQ</sequence>
<dbReference type="EMBL" id="JAMZED010000003">
    <property type="protein sequence ID" value="MCR6503529.1"/>
    <property type="molecule type" value="Genomic_DNA"/>
</dbReference>
<organism evidence="1 2">
    <name type="scientific">Bacteroides muris</name>
    <name type="common">ex Fokt et al. 2023</name>
    <dbReference type="NCBI Taxonomy" id="2937417"/>
    <lineage>
        <taxon>Bacteria</taxon>
        <taxon>Pseudomonadati</taxon>
        <taxon>Bacteroidota</taxon>
        <taxon>Bacteroidia</taxon>
        <taxon>Bacteroidales</taxon>
        <taxon>Bacteroidaceae</taxon>
        <taxon>Bacteroides</taxon>
    </lineage>
</organism>
<keyword evidence="2" id="KW-1185">Reference proteome</keyword>